<keyword evidence="2" id="KW-1133">Transmembrane helix</keyword>
<feature type="transmembrane region" description="Helical" evidence="2">
    <location>
        <begin position="357"/>
        <end position="375"/>
    </location>
</feature>
<evidence type="ECO:0000313" key="4">
    <source>
        <dbReference type="EMBL" id="KIW06351.1"/>
    </source>
</evidence>
<dbReference type="VEuPathDB" id="FungiDB:PV09_02813"/>
<dbReference type="HOGENOM" id="CLU_042166_0_0_1"/>
<reference evidence="4 5" key="1">
    <citation type="submission" date="2015-01" db="EMBL/GenBank/DDBJ databases">
        <title>The Genome Sequence of Ochroconis gallopava CBS43764.</title>
        <authorList>
            <consortium name="The Broad Institute Genomics Platform"/>
            <person name="Cuomo C."/>
            <person name="de Hoog S."/>
            <person name="Gorbushina A."/>
            <person name="Stielow B."/>
            <person name="Teixiera M."/>
            <person name="Abouelleil A."/>
            <person name="Chapman S.B."/>
            <person name="Priest M."/>
            <person name="Young S.K."/>
            <person name="Wortman J."/>
            <person name="Nusbaum C."/>
            <person name="Birren B."/>
        </authorList>
    </citation>
    <scope>NUCLEOTIDE SEQUENCE [LARGE SCALE GENOMIC DNA]</scope>
    <source>
        <strain evidence="4 5">CBS 43764</strain>
    </source>
</reference>
<proteinExistence type="predicted"/>
<dbReference type="InterPro" id="IPR037473">
    <property type="entry name" value="Lcp-like"/>
</dbReference>
<dbReference type="GeneID" id="27310786"/>
<evidence type="ECO:0000313" key="5">
    <source>
        <dbReference type="Proteomes" id="UP000053259"/>
    </source>
</evidence>
<feature type="region of interest" description="Disordered" evidence="1">
    <location>
        <begin position="57"/>
        <end position="84"/>
    </location>
</feature>
<dbReference type="InterPro" id="IPR018713">
    <property type="entry name" value="MPAB/Lcp_cat_dom"/>
</dbReference>
<sequence>MIAPKISKGMSPVKLTVWDYTFELTDEHPTPEVMNPMKFTYDKLGEDCYRRLNDISPPNNGVLPRLSSSQSTQNNNKGEHKPHRDLYQILKDNRESDPVLGEFWRQVSTVPDWVDWDQIARGQDVFYRYGAANLTGLTYQSLLGGMGAGRVVETLARTGGFNTKVARRRLFETTQHILQVTKSLEAIQPLGEGWASTIRVRLLHSAVRERIMKLASQRPSYYNVEKFGIPINDLDSIGTIGTFSASLVWISLPRQGIYLREQEIKDYFALWRYVAYVIGTPDEVFADQAVTRRWMHSLLLYEVQPTDMSGVLAGNIIKCLQGIPPLYTSKEMLTASARWLNGDTLCDKLGLERPSKYYTFLMAGQCVFYMFLAYSNRLSRDWDQKHIAFLRKAFWAMIVEHKNGLEGKQTVFDMKYIPDFNTLTDGNESDELKTHTGEIERRNLRWMLMAIGGMLGISLVSAKIISVAFKSLSS</sequence>
<dbReference type="PANTHER" id="PTHR37539">
    <property type="entry name" value="SECRETED PROTEIN-RELATED"/>
    <property type="match status" value="1"/>
</dbReference>
<dbReference type="EMBL" id="KN847535">
    <property type="protein sequence ID" value="KIW06351.1"/>
    <property type="molecule type" value="Genomic_DNA"/>
</dbReference>
<evidence type="ECO:0000256" key="1">
    <source>
        <dbReference type="SAM" id="MobiDB-lite"/>
    </source>
</evidence>
<evidence type="ECO:0000259" key="3">
    <source>
        <dbReference type="Pfam" id="PF09995"/>
    </source>
</evidence>
<dbReference type="Proteomes" id="UP000053259">
    <property type="component" value="Unassembled WGS sequence"/>
</dbReference>
<organism evidence="4 5">
    <name type="scientific">Verruconis gallopava</name>
    <dbReference type="NCBI Taxonomy" id="253628"/>
    <lineage>
        <taxon>Eukaryota</taxon>
        <taxon>Fungi</taxon>
        <taxon>Dikarya</taxon>
        <taxon>Ascomycota</taxon>
        <taxon>Pezizomycotina</taxon>
        <taxon>Dothideomycetes</taxon>
        <taxon>Pleosporomycetidae</taxon>
        <taxon>Venturiales</taxon>
        <taxon>Sympoventuriaceae</taxon>
        <taxon>Verruconis</taxon>
    </lineage>
</organism>
<dbReference type="STRING" id="253628.A0A0D1XUC6"/>
<dbReference type="OrthoDB" id="6361347at2759"/>
<accession>A0A0D1XUC6</accession>
<dbReference type="AlphaFoldDB" id="A0A0D1XUC6"/>
<dbReference type="GO" id="GO:0016491">
    <property type="term" value="F:oxidoreductase activity"/>
    <property type="evidence" value="ECO:0007669"/>
    <property type="project" value="InterPro"/>
</dbReference>
<keyword evidence="2" id="KW-0472">Membrane</keyword>
<keyword evidence="5" id="KW-1185">Reference proteome</keyword>
<dbReference type="Pfam" id="PF09995">
    <property type="entry name" value="MPAB_Lcp_cat"/>
    <property type="match status" value="1"/>
</dbReference>
<dbReference type="RefSeq" id="XP_016216220.1">
    <property type="nucleotide sequence ID" value="XM_016355914.1"/>
</dbReference>
<name>A0A0D1XUC6_9PEZI</name>
<protein>
    <recommendedName>
        <fullName evidence="3">ER-bound oxygenase mpaB/mpaB'/Rubber oxygenase catalytic domain-containing protein</fullName>
    </recommendedName>
</protein>
<feature type="domain" description="ER-bound oxygenase mpaB/mpaB'/Rubber oxygenase catalytic" evidence="3">
    <location>
        <begin position="134"/>
        <end position="355"/>
    </location>
</feature>
<feature type="compositionally biased region" description="Polar residues" evidence="1">
    <location>
        <begin position="66"/>
        <end position="76"/>
    </location>
</feature>
<feature type="transmembrane region" description="Helical" evidence="2">
    <location>
        <begin position="446"/>
        <end position="469"/>
    </location>
</feature>
<dbReference type="InParanoid" id="A0A0D1XUC6"/>
<keyword evidence="2" id="KW-0812">Transmembrane</keyword>
<gene>
    <name evidence="4" type="ORF">PV09_02813</name>
</gene>
<evidence type="ECO:0000256" key="2">
    <source>
        <dbReference type="SAM" id="Phobius"/>
    </source>
</evidence>
<dbReference type="PANTHER" id="PTHR37539:SF1">
    <property type="entry name" value="ER-BOUND OXYGENASE MPAB_MPAB'_RUBBER OXYGENASE CATALYTIC DOMAIN-CONTAINING PROTEIN"/>
    <property type="match status" value="1"/>
</dbReference>